<evidence type="ECO:0000256" key="1">
    <source>
        <dbReference type="ARBA" id="ARBA00022614"/>
    </source>
</evidence>
<evidence type="ECO:0000259" key="6">
    <source>
        <dbReference type="Pfam" id="PF23598"/>
    </source>
</evidence>
<dbReference type="AlphaFoldDB" id="A0A835ASP3"/>
<feature type="domain" description="Disease resistance protein winged helix" evidence="5">
    <location>
        <begin position="368"/>
        <end position="438"/>
    </location>
</feature>
<comment type="caution">
    <text evidence="7">The sequence shown here is derived from an EMBL/GenBank/DDBJ whole genome shotgun (WGS) entry which is preliminary data.</text>
</comment>
<dbReference type="GO" id="GO:0043531">
    <property type="term" value="F:ADP binding"/>
    <property type="evidence" value="ECO:0007669"/>
    <property type="project" value="InterPro"/>
</dbReference>
<dbReference type="InterPro" id="IPR032675">
    <property type="entry name" value="LRR_dom_sf"/>
</dbReference>
<dbReference type="Pfam" id="PF23559">
    <property type="entry name" value="WHD_DRP"/>
    <property type="match status" value="1"/>
</dbReference>
<dbReference type="SUPFAM" id="SSF52540">
    <property type="entry name" value="P-loop containing nucleoside triphosphate hydrolases"/>
    <property type="match status" value="1"/>
</dbReference>
<dbReference type="GO" id="GO:0042742">
    <property type="term" value="P:defense response to bacterium"/>
    <property type="evidence" value="ECO:0007669"/>
    <property type="project" value="UniProtKB-ARBA"/>
</dbReference>
<evidence type="ECO:0008006" key="9">
    <source>
        <dbReference type="Google" id="ProtNLM"/>
    </source>
</evidence>
<dbReference type="PRINTS" id="PR00364">
    <property type="entry name" value="DISEASERSIST"/>
</dbReference>
<dbReference type="Gene3D" id="1.10.10.10">
    <property type="entry name" value="Winged helix-like DNA-binding domain superfamily/Winged helix DNA-binding domain"/>
    <property type="match status" value="1"/>
</dbReference>
<gene>
    <name evidence="7" type="ORF">HU200_049974</name>
</gene>
<keyword evidence="3" id="KW-0611">Plant defense</keyword>
<name>A0A835ASP3_9POAL</name>
<evidence type="ECO:0000313" key="7">
    <source>
        <dbReference type="EMBL" id="KAF8671268.1"/>
    </source>
</evidence>
<dbReference type="SMART" id="SM00369">
    <property type="entry name" value="LRR_TYP"/>
    <property type="match status" value="3"/>
</dbReference>
<dbReference type="SUPFAM" id="SSF52058">
    <property type="entry name" value="L domain-like"/>
    <property type="match status" value="1"/>
</dbReference>
<protein>
    <recommendedName>
        <fullName evidence="9">NB-ARC domain-containing protein</fullName>
    </recommendedName>
</protein>
<accession>A0A835ASP3</accession>
<dbReference type="Pfam" id="PF23598">
    <property type="entry name" value="LRR_14"/>
    <property type="match status" value="1"/>
</dbReference>
<dbReference type="InterPro" id="IPR036388">
    <property type="entry name" value="WH-like_DNA-bd_sf"/>
</dbReference>
<dbReference type="Gene3D" id="3.80.10.10">
    <property type="entry name" value="Ribonuclease Inhibitor"/>
    <property type="match status" value="2"/>
</dbReference>
<dbReference type="EMBL" id="JACEFO010002240">
    <property type="protein sequence ID" value="KAF8671268.1"/>
    <property type="molecule type" value="Genomic_DNA"/>
</dbReference>
<feature type="domain" description="NB-ARC" evidence="4">
    <location>
        <begin position="110"/>
        <end position="278"/>
    </location>
</feature>
<dbReference type="InterPro" id="IPR058922">
    <property type="entry name" value="WHD_DRP"/>
</dbReference>
<evidence type="ECO:0000256" key="3">
    <source>
        <dbReference type="ARBA" id="ARBA00022821"/>
    </source>
</evidence>
<dbReference type="InterPro" id="IPR003591">
    <property type="entry name" value="Leu-rich_rpt_typical-subtyp"/>
</dbReference>
<evidence type="ECO:0000313" key="8">
    <source>
        <dbReference type="Proteomes" id="UP000636709"/>
    </source>
</evidence>
<feature type="domain" description="Disease resistance R13L4/SHOC-2-like LRR" evidence="6">
    <location>
        <begin position="596"/>
        <end position="795"/>
    </location>
</feature>
<dbReference type="Gene3D" id="1.10.8.430">
    <property type="entry name" value="Helical domain of apoptotic protease-activating factors"/>
    <property type="match status" value="1"/>
</dbReference>
<dbReference type="InterPro" id="IPR002182">
    <property type="entry name" value="NB-ARC"/>
</dbReference>
<dbReference type="PANTHER" id="PTHR36766:SF56">
    <property type="match status" value="1"/>
</dbReference>
<organism evidence="7 8">
    <name type="scientific">Digitaria exilis</name>
    <dbReference type="NCBI Taxonomy" id="1010633"/>
    <lineage>
        <taxon>Eukaryota</taxon>
        <taxon>Viridiplantae</taxon>
        <taxon>Streptophyta</taxon>
        <taxon>Embryophyta</taxon>
        <taxon>Tracheophyta</taxon>
        <taxon>Spermatophyta</taxon>
        <taxon>Magnoliopsida</taxon>
        <taxon>Liliopsida</taxon>
        <taxon>Poales</taxon>
        <taxon>Poaceae</taxon>
        <taxon>PACMAD clade</taxon>
        <taxon>Panicoideae</taxon>
        <taxon>Panicodae</taxon>
        <taxon>Paniceae</taxon>
        <taxon>Anthephorinae</taxon>
        <taxon>Digitaria</taxon>
    </lineage>
</organism>
<reference evidence="7" key="1">
    <citation type="submission" date="2020-07" db="EMBL/GenBank/DDBJ databases">
        <title>Genome sequence and genetic diversity analysis of an under-domesticated orphan crop, white fonio (Digitaria exilis).</title>
        <authorList>
            <person name="Bennetzen J.L."/>
            <person name="Chen S."/>
            <person name="Ma X."/>
            <person name="Wang X."/>
            <person name="Yssel A.E.J."/>
            <person name="Chaluvadi S.R."/>
            <person name="Johnson M."/>
            <person name="Gangashetty P."/>
            <person name="Hamidou F."/>
            <person name="Sanogo M.D."/>
            <person name="Zwaenepoel A."/>
            <person name="Wallace J."/>
            <person name="Van De Peer Y."/>
            <person name="Van Deynze A."/>
        </authorList>
    </citation>
    <scope>NUCLEOTIDE SEQUENCE</scope>
    <source>
        <tissue evidence="7">Leaves</tissue>
    </source>
</reference>
<dbReference type="InterPro" id="IPR027417">
    <property type="entry name" value="P-loop_NTPase"/>
</dbReference>
<dbReference type="OrthoDB" id="616692at2759"/>
<dbReference type="FunFam" id="3.40.50.300:FF:001091">
    <property type="entry name" value="Probable disease resistance protein At1g61300"/>
    <property type="match status" value="1"/>
</dbReference>
<dbReference type="InterPro" id="IPR042197">
    <property type="entry name" value="Apaf_helical"/>
</dbReference>
<evidence type="ECO:0000259" key="4">
    <source>
        <dbReference type="Pfam" id="PF00931"/>
    </source>
</evidence>
<dbReference type="Proteomes" id="UP000636709">
    <property type="component" value="Unassembled WGS sequence"/>
</dbReference>
<proteinExistence type="predicted"/>
<evidence type="ECO:0000259" key="5">
    <source>
        <dbReference type="Pfam" id="PF23559"/>
    </source>
</evidence>
<dbReference type="GO" id="GO:0002758">
    <property type="term" value="P:innate immune response-activating signaling pathway"/>
    <property type="evidence" value="ECO:0007669"/>
    <property type="project" value="UniProtKB-ARBA"/>
</dbReference>
<keyword evidence="1" id="KW-0433">Leucine-rich repeat</keyword>
<dbReference type="FunFam" id="1.10.10.10:FF:000322">
    <property type="entry name" value="Probable disease resistance protein At1g63360"/>
    <property type="match status" value="1"/>
</dbReference>
<dbReference type="Gene3D" id="3.40.50.300">
    <property type="entry name" value="P-loop containing nucleotide triphosphate hydrolases"/>
    <property type="match status" value="1"/>
</dbReference>
<dbReference type="Pfam" id="PF00931">
    <property type="entry name" value="NB-ARC"/>
    <property type="match status" value="1"/>
</dbReference>
<dbReference type="PANTHER" id="PTHR36766">
    <property type="entry name" value="PLANT BROAD-SPECTRUM MILDEW RESISTANCE PROTEIN RPW8"/>
    <property type="match status" value="1"/>
</dbReference>
<evidence type="ECO:0000256" key="2">
    <source>
        <dbReference type="ARBA" id="ARBA00022737"/>
    </source>
</evidence>
<dbReference type="InterPro" id="IPR055414">
    <property type="entry name" value="LRR_R13L4/SHOC2-like"/>
</dbReference>
<dbReference type="GO" id="GO:0009626">
    <property type="term" value="P:plant-type hypersensitive response"/>
    <property type="evidence" value="ECO:0007669"/>
    <property type="project" value="UniProtKB-ARBA"/>
</dbReference>
<keyword evidence="2" id="KW-0677">Repeat</keyword>
<keyword evidence="8" id="KW-1185">Reference proteome</keyword>
<sequence length="836" mass="94271">MWLKDIAYDVDDIDEFHLEAEKHDTDGDGGKNIVSKYLCRKPKSFLLQCKAARKIKAIKKRYAVIVMQRTNLSAIANSLPFGHNVHGINKTTGEMPSLPIVDVAAVLGRDQEKHQIISKLVETKDQQKIKTVSILGLGGSGKTTLANLVFNDVNIIEKHFESRLWVHVSQEFDVKKLIKKLFEAIADKDPAQHALPYMTKRITAELTGKRFLLVMDDVWVESQVQWENFMVYLKSGASGSRILLTARSRIVAESLGSRDEIDLPFLSLDNSWQLFQQSLVIPAEGLGLEFVEVGKEIVKKCGGVPLAIKALAGVLRGKEWMEEWKSKRDSNLLDVEGEEHSVSVSACLGLSYFHLSPRLKECFTICSVFPKGHEIDKEQLIDQWIAHDLITMVAGVEYLEYGGQKCFDSLVQICFLQDVNEYNGRVRCRMHDLVHDLARSILGDEISLVVPESNSSTKGYRYFSLIEDSINLPSKSIFEKARAMYVSAGDDFRFSMMLKNAKHLRSITVKPFHATSISVLSEVLQIKYLRYLCISFISFCTLPEAVSDIQSLQALHVTNSLFLHKLPESIGKLRKLRTLNLSGCKELQSLPDSIGDCHMISCIDLWGCANVTMLPNCICRNNKLRILRLGRTRIERLPSTIIALGNLEFLDLHLCKHLVELPEGIENLEKLQVLNLEECEKLRAMPIGIGRLSRLQNLSISCNSLSRLPQSMGHLVSLQTLRIAWCDALNQLHECLGELHSLCSFRISGLPSLSCLPRSLCGLISLEELSIYNCPGIKSLPEVIKGLKALQRLWISHCPDLERRCERTEGKESLYVFLARQTDNMKNMPLQQLTMI</sequence>